<feature type="transmembrane region" description="Helical" evidence="3">
    <location>
        <begin position="21"/>
        <end position="40"/>
    </location>
</feature>
<feature type="transmembrane region" description="Helical" evidence="3">
    <location>
        <begin position="46"/>
        <end position="65"/>
    </location>
</feature>
<dbReference type="InterPro" id="IPR000160">
    <property type="entry name" value="GGDEF_dom"/>
</dbReference>
<sequence>MAEQFARETYWDDEVEATRIAIIWSILLSLILIAKHLLVSGGQGEIWLAAAVAALSVVAAVFQFIHKARIALALLVGATLGGTVLGVLAGQSAGPLVWTMVALIGLVTSGRYIWAAVAVVGLAVLYGACWLFGQGAIASSDGQQAGLVLLVGMMAVFYIHHSHALTRFRHRQIDELRKTQRMDALTGALNRRGFTELMDRFPKNIRASGNALLLLDLDEFKAVNDTHGHPFGDSVLIWLAEIVQSQIRKDDRLARLGGDEFAVVLTGTSIFEATGIANRIHAAIGNNKIVAPDGTAMAIRATIGLAHCASPDSCSPEKILSAADQALYEAKRTKKGFVTLNVAAERIEGSTSKVIHEQTISS</sequence>
<feature type="transmembrane region" description="Helical" evidence="3">
    <location>
        <begin position="112"/>
        <end position="133"/>
    </location>
</feature>
<dbReference type="Proteomes" id="UP000731907">
    <property type="component" value="Unassembled WGS sequence"/>
</dbReference>
<evidence type="ECO:0000313" key="5">
    <source>
        <dbReference type="EMBL" id="MBU9696966.1"/>
    </source>
</evidence>
<dbReference type="PROSITE" id="PS50887">
    <property type="entry name" value="GGDEF"/>
    <property type="match status" value="1"/>
</dbReference>
<keyword evidence="3" id="KW-0812">Transmembrane</keyword>
<dbReference type="InterPro" id="IPR043128">
    <property type="entry name" value="Rev_trsase/Diguanyl_cyclase"/>
</dbReference>
<keyword evidence="6" id="KW-1185">Reference proteome</keyword>
<dbReference type="InterPro" id="IPR029787">
    <property type="entry name" value="Nucleotide_cyclase"/>
</dbReference>
<dbReference type="EC" id="2.7.7.65" evidence="1"/>
<reference evidence="5 6" key="1">
    <citation type="submission" date="2021-06" db="EMBL/GenBank/DDBJ databases">
        <title>Rhodobacteraceae bacterium strain HSP-20.</title>
        <authorList>
            <person name="Chen W.-M."/>
        </authorList>
    </citation>
    <scope>NUCLEOTIDE SEQUENCE [LARGE SCALE GENOMIC DNA]</scope>
    <source>
        <strain evidence="5 6">HSP-20</strain>
    </source>
</reference>
<dbReference type="PANTHER" id="PTHR45138:SF9">
    <property type="entry name" value="DIGUANYLATE CYCLASE DGCM-RELATED"/>
    <property type="match status" value="1"/>
</dbReference>
<dbReference type="NCBIfam" id="TIGR00254">
    <property type="entry name" value="GGDEF"/>
    <property type="match status" value="1"/>
</dbReference>
<name>A0ABS6IZL5_9RHOB</name>
<dbReference type="EMBL" id="JAAATX020000002">
    <property type="protein sequence ID" value="MBU9696966.1"/>
    <property type="molecule type" value="Genomic_DNA"/>
</dbReference>
<dbReference type="SUPFAM" id="SSF55073">
    <property type="entry name" value="Nucleotide cyclase"/>
    <property type="match status" value="1"/>
</dbReference>
<evidence type="ECO:0000256" key="2">
    <source>
        <dbReference type="ARBA" id="ARBA00034247"/>
    </source>
</evidence>
<keyword evidence="3" id="KW-0472">Membrane</keyword>
<evidence type="ECO:0000313" key="6">
    <source>
        <dbReference type="Proteomes" id="UP000731907"/>
    </source>
</evidence>
<evidence type="ECO:0000256" key="1">
    <source>
        <dbReference type="ARBA" id="ARBA00012528"/>
    </source>
</evidence>
<protein>
    <recommendedName>
        <fullName evidence="1">diguanylate cyclase</fullName>
        <ecNumber evidence="1">2.7.7.65</ecNumber>
    </recommendedName>
</protein>
<dbReference type="CDD" id="cd01949">
    <property type="entry name" value="GGDEF"/>
    <property type="match status" value="1"/>
</dbReference>
<dbReference type="PANTHER" id="PTHR45138">
    <property type="entry name" value="REGULATORY COMPONENTS OF SENSORY TRANSDUCTION SYSTEM"/>
    <property type="match status" value="1"/>
</dbReference>
<gene>
    <name evidence="5" type="ORF">GU927_003795</name>
</gene>
<dbReference type="RefSeq" id="WP_161761025.1">
    <property type="nucleotide sequence ID" value="NZ_JAAATX020000002.1"/>
</dbReference>
<dbReference type="SMART" id="SM00267">
    <property type="entry name" value="GGDEF"/>
    <property type="match status" value="1"/>
</dbReference>
<evidence type="ECO:0000256" key="3">
    <source>
        <dbReference type="SAM" id="Phobius"/>
    </source>
</evidence>
<feature type="transmembrane region" description="Helical" evidence="3">
    <location>
        <begin position="72"/>
        <end position="92"/>
    </location>
</feature>
<feature type="domain" description="GGDEF" evidence="4">
    <location>
        <begin position="208"/>
        <end position="345"/>
    </location>
</feature>
<comment type="catalytic activity">
    <reaction evidence="2">
        <text>2 GTP = 3',3'-c-di-GMP + 2 diphosphate</text>
        <dbReference type="Rhea" id="RHEA:24898"/>
        <dbReference type="ChEBI" id="CHEBI:33019"/>
        <dbReference type="ChEBI" id="CHEBI:37565"/>
        <dbReference type="ChEBI" id="CHEBI:58805"/>
        <dbReference type="EC" id="2.7.7.65"/>
    </reaction>
</comment>
<organism evidence="5 6">
    <name type="scientific">Paragemmobacter amnigenus</name>
    <dbReference type="NCBI Taxonomy" id="2852097"/>
    <lineage>
        <taxon>Bacteria</taxon>
        <taxon>Pseudomonadati</taxon>
        <taxon>Pseudomonadota</taxon>
        <taxon>Alphaproteobacteria</taxon>
        <taxon>Rhodobacterales</taxon>
        <taxon>Paracoccaceae</taxon>
        <taxon>Paragemmobacter</taxon>
    </lineage>
</organism>
<comment type="caution">
    <text evidence="5">The sequence shown here is derived from an EMBL/GenBank/DDBJ whole genome shotgun (WGS) entry which is preliminary data.</text>
</comment>
<feature type="transmembrane region" description="Helical" evidence="3">
    <location>
        <begin position="145"/>
        <end position="161"/>
    </location>
</feature>
<dbReference type="InterPro" id="IPR050469">
    <property type="entry name" value="Diguanylate_Cyclase"/>
</dbReference>
<dbReference type="Pfam" id="PF00990">
    <property type="entry name" value="GGDEF"/>
    <property type="match status" value="1"/>
</dbReference>
<proteinExistence type="predicted"/>
<dbReference type="Gene3D" id="3.30.70.270">
    <property type="match status" value="1"/>
</dbReference>
<keyword evidence="3" id="KW-1133">Transmembrane helix</keyword>
<evidence type="ECO:0000259" key="4">
    <source>
        <dbReference type="PROSITE" id="PS50887"/>
    </source>
</evidence>
<accession>A0ABS6IZL5</accession>